<dbReference type="AlphaFoldDB" id="A0A087CDF1"/>
<keyword evidence="5 7" id="KW-0414">Isoprene biosynthesis</keyword>
<protein>
    <recommendedName>
        <fullName evidence="3 7">2-C-methyl-D-erythritol 2,4-cyclodiphosphate synthase</fullName>
        <shortName evidence="7">MECDP-synthase</shortName>
        <shortName evidence="7">MECPP-synthase</shortName>
        <shortName evidence="7">MECPS</shortName>
        <ecNumber evidence="3 7">4.6.1.12</ecNumber>
    </recommendedName>
</protein>
<dbReference type="InterPro" id="IPR020555">
    <property type="entry name" value="MECDP_synthase_CS"/>
</dbReference>
<dbReference type="GO" id="GO:0019288">
    <property type="term" value="P:isopentenyl diphosphate biosynthetic process, methylerythritol 4-phosphate pathway"/>
    <property type="evidence" value="ECO:0007669"/>
    <property type="project" value="UniProtKB-UniRule"/>
</dbReference>
<evidence type="ECO:0000313" key="9">
    <source>
        <dbReference type="EMBL" id="KFI81301.1"/>
    </source>
</evidence>
<dbReference type="GO" id="GO:0016114">
    <property type="term" value="P:terpenoid biosynthetic process"/>
    <property type="evidence" value="ECO:0007669"/>
    <property type="project" value="InterPro"/>
</dbReference>
<feature type="binding site" evidence="7">
    <location>
        <begin position="64"/>
        <end position="66"/>
    </location>
    <ligand>
        <name>4-CDP-2-C-methyl-D-erythritol 2-phosphate</name>
        <dbReference type="ChEBI" id="CHEBI:57919"/>
    </ligand>
</feature>
<dbReference type="CDD" id="cd00554">
    <property type="entry name" value="MECDP_synthase"/>
    <property type="match status" value="1"/>
</dbReference>
<evidence type="ECO:0000313" key="10">
    <source>
        <dbReference type="Proteomes" id="UP000029050"/>
    </source>
</evidence>
<comment type="cofactor">
    <cofactor evidence="7">
        <name>a divalent metal cation</name>
        <dbReference type="ChEBI" id="CHEBI:60240"/>
    </cofactor>
    <text evidence="7">Binds 1 divalent metal cation per subunit.</text>
</comment>
<dbReference type="UniPathway" id="UPA00056">
    <property type="reaction ID" value="UER00095"/>
</dbReference>
<dbReference type="GO" id="GO:0008685">
    <property type="term" value="F:2-C-methyl-D-erythritol 2,4-cyclodiphosphate synthase activity"/>
    <property type="evidence" value="ECO:0007669"/>
    <property type="project" value="UniProtKB-UniRule"/>
</dbReference>
<sequence>MRVGMGFDAHRFSSPDSGRGLWLACMRWEDAEAEGLTGLSGDSDGDVAAHALIDALLSAAGLGDIGSFFGVGPQSKGAHMHGRDMIREISVMLAGNGWSVNGGSVVVVAQRPRVAPRRQDASVAMSQALGAPVTLTASTTDGMGFTGDGQGIAAMATATLIQHTTL</sequence>
<evidence type="ECO:0000256" key="4">
    <source>
        <dbReference type="ARBA" id="ARBA00022723"/>
    </source>
</evidence>
<dbReference type="EMBL" id="JGZI01000010">
    <property type="protein sequence ID" value="KFI81301.1"/>
    <property type="molecule type" value="Genomic_DNA"/>
</dbReference>
<proteinExistence type="inferred from homology"/>
<dbReference type="PROSITE" id="PS01350">
    <property type="entry name" value="ISPF"/>
    <property type="match status" value="1"/>
</dbReference>
<comment type="caution">
    <text evidence="7">Lacks conserved residue(s) required for the propagation of feature annotation.</text>
</comment>
<comment type="subunit">
    <text evidence="7">Homotrimer.</text>
</comment>
<dbReference type="eggNOG" id="COG0245">
    <property type="taxonomic scope" value="Bacteria"/>
</dbReference>
<accession>A0A087CDF1</accession>
<dbReference type="PANTHER" id="PTHR43181:SF1">
    <property type="entry name" value="2-C-METHYL-D-ERYTHRITOL 2,4-CYCLODIPHOSPHATE SYNTHASE, CHLOROPLASTIC"/>
    <property type="match status" value="1"/>
</dbReference>
<keyword evidence="6 7" id="KW-0456">Lyase</keyword>
<evidence type="ECO:0000256" key="5">
    <source>
        <dbReference type="ARBA" id="ARBA00023229"/>
    </source>
</evidence>
<feature type="binding site" evidence="7">
    <location>
        <position position="8"/>
    </location>
    <ligand>
        <name>a divalent metal cation</name>
        <dbReference type="ChEBI" id="CHEBI:60240"/>
    </ligand>
</feature>
<comment type="function">
    <text evidence="7">Involved in the biosynthesis of isopentenyl diphosphate (IPP) and dimethylallyl diphosphate (DMAPP), two major building blocks of isoprenoid compounds. Catalyzes the conversion of 4-diphosphocytidyl-2-C-methyl-D-erythritol 2-phosphate (CDP-ME2P) to 2-C-methyl-D-erythritol 2,4-cyclodiphosphate (ME-CPP) with a corresponding release of cytidine 5-monophosphate (CMP).</text>
</comment>
<dbReference type="STRING" id="218140.BPSY_1709"/>
<name>A0A087CDF1_9BIFI</name>
<dbReference type="OrthoDB" id="9804336at2"/>
<comment type="similarity">
    <text evidence="7">Belongs to the IspF family.</text>
</comment>
<organism evidence="9 10">
    <name type="scientific">Bifidobacterium psychraerophilum</name>
    <dbReference type="NCBI Taxonomy" id="218140"/>
    <lineage>
        <taxon>Bacteria</taxon>
        <taxon>Bacillati</taxon>
        <taxon>Actinomycetota</taxon>
        <taxon>Actinomycetes</taxon>
        <taxon>Bifidobacteriales</taxon>
        <taxon>Bifidobacteriaceae</taxon>
        <taxon>Bifidobacterium</taxon>
    </lineage>
</organism>
<evidence type="ECO:0000256" key="7">
    <source>
        <dbReference type="HAMAP-Rule" id="MF_00107"/>
    </source>
</evidence>
<dbReference type="GeneID" id="98300902"/>
<keyword evidence="4 7" id="KW-0479">Metal-binding</keyword>
<feature type="binding site" evidence="7">
    <location>
        <position position="50"/>
    </location>
    <ligand>
        <name>a divalent metal cation</name>
        <dbReference type="ChEBI" id="CHEBI:60240"/>
    </ligand>
</feature>
<dbReference type="Gene3D" id="3.30.1330.50">
    <property type="entry name" value="2-C-methyl-D-erythritol 2,4-cyclodiphosphate synthase"/>
    <property type="match status" value="1"/>
</dbReference>
<evidence type="ECO:0000256" key="1">
    <source>
        <dbReference type="ARBA" id="ARBA00000200"/>
    </source>
</evidence>
<evidence type="ECO:0000256" key="6">
    <source>
        <dbReference type="ARBA" id="ARBA00023239"/>
    </source>
</evidence>
<gene>
    <name evidence="7" type="primary">ispF</name>
    <name evidence="9" type="ORF">BPSY_1709</name>
</gene>
<feature type="site" description="Transition state stabilizer" evidence="7">
    <location>
        <position position="42"/>
    </location>
</feature>
<evidence type="ECO:0000259" key="8">
    <source>
        <dbReference type="Pfam" id="PF02542"/>
    </source>
</evidence>
<dbReference type="Proteomes" id="UP000029050">
    <property type="component" value="Unassembled WGS sequence"/>
</dbReference>
<feature type="binding site" evidence="7">
    <location>
        <position position="145"/>
    </location>
    <ligand>
        <name>4-CDP-2-C-methyl-D-erythritol 2-phosphate</name>
        <dbReference type="ChEBI" id="CHEBI:57919"/>
    </ligand>
</feature>
<comment type="pathway">
    <text evidence="2 7">Isoprenoid biosynthesis; isopentenyl diphosphate biosynthesis via DXP pathway; isopentenyl diphosphate from 1-deoxy-D-xylulose 5-phosphate: step 4/6.</text>
</comment>
<dbReference type="GO" id="GO:0046872">
    <property type="term" value="F:metal ion binding"/>
    <property type="evidence" value="ECO:0007669"/>
    <property type="project" value="UniProtKB-KW"/>
</dbReference>
<dbReference type="InterPro" id="IPR003526">
    <property type="entry name" value="MECDP_synthase"/>
</dbReference>
<dbReference type="SUPFAM" id="SSF69765">
    <property type="entry name" value="IpsF-like"/>
    <property type="match status" value="1"/>
</dbReference>
<feature type="binding site" evidence="7">
    <location>
        <begin position="8"/>
        <end position="10"/>
    </location>
    <ligand>
        <name>4-CDP-2-C-methyl-D-erythritol 2-phosphate</name>
        <dbReference type="ChEBI" id="CHEBI:57919"/>
    </ligand>
</feature>
<feature type="site" description="Transition state stabilizer" evidence="7">
    <location>
        <position position="139"/>
    </location>
</feature>
<evidence type="ECO:0000256" key="2">
    <source>
        <dbReference type="ARBA" id="ARBA00004709"/>
    </source>
</evidence>
<comment type="caution">
    <text evidence="9">The sequence shown here is derived from an EMBL/GenBank/DDBJ whole genome shotgun (WGS) entry which is preliminary data.</text>
</comment>
<reference evidence="9 10" key="1">
    <citation type="submission" date="2014-03" db="EMBL/GenBank/DDBJ databases">
        <title>Genomics of Bifidobacteria.</title>
        <authorList>
            <person name="Ventura M."/>
            <person name="Milani C."/>
            <person name="Lugli G.A."/>
        </authorList>
    </citation>
    <scope>NUCLEOTIDE SEQUENCE [LARGE SCALE GENOMIC DNA]</scope>
    <source>
        <strain evidence="9 10">LMG 21775</strain>
    </source>
</reference>
<evidence type="ECO:0000256" key="3">
    <source>
        <dbReference type="ARBA" id="ARBA00012579"/>
    </source>
</evidence>
<dbReference type="RefSeq" id="WP_033495522.1">
    <property type="nucleotide sequence ID" value="NZ_JBDNYD010000015.1"/>
</dbReference>
<comment type="catalytic activity">
    <reaction evidence="1 7">
        <text>4-CDP-2-C-methyl-D-erythritol 2-phosphate = 2-C-methyl-D-erythritol 2,4-cyclic diphosphate + CMP</text>
        <dbReference type="Rhea" id="RHEA:23864"/>
        <dbReference type="ChEBI" id="CHEBI:57919"/>
        <dbReference type="ChEBI" id="CHEBI:58483"/>
        <dbReference type="ChEBI" id="CHEBI:60377"/>
        <dbReference type="EC" id="4.6.1.12"/>
    </reaction>
</comment>
<feature type="binding site" evidence="7">
    <location>
        <begin position="138"/>
        <end position="141"/>
    </location>
    <ligand>
        <name>4-CDP-2-C-methyl-D-erythritol 2-phosphate</name>
        <dbReference type="ChEBI" id="CHEBI:57919"/>
    </ligand>
</feature>
<dbReference type="HAMAP" id="MF_00107">
    <property type="entry name" value="IspF"/>
    <property type="match status" value="1"/>
</dbReference>
<feature type="binding site" evidence="7">
    <location>
        <position position="10"/>
    </location>
    <ligand>
        <name>a divalent metal cation</name>
        <dbReference type="ChEBI" id="CHEBI:60240"/>
    </ligand>
</feature>
<dbReference type="PANTHER" id="PTHR43181">
    <property type="entry name" value="2-C-METHYL-D-ERYTHRITOL 2,4-CYCLODIPHOSPHATE SYNTHASE, CHLOROPLASTIC"/>
    <property type="match status" value="1"/>
</dbReference>
<feature type="domain" description="2-C-methyl-D-erythritol 2,4-cyclodiphosphate synthase" evidence="8">
    <location>
        <begin position="1"/>
        <end position="160"/>
    </location>
</feature>
<dbReference type="EC" id="4.6.1.12" evidence="3 7"/>
<keyword evidence="10" id="KW-1185">Reference proteome</keyword>
<dbReference type="Pfam" id="PF02542">
    <property type="entry name" value="YgbB"/>
    <property type="match status" value="1"/>
</dbReference>
<dbReference type="InterPro" id="IPR036571">
    <property type="entry name" value="MECDP_synthase_sf"/>
</dbReference>